<dbReference type="Proteomes" id="UP001139646">
    <property type="component" value="Unassembled WGS sequence"/>
</dbReference>
<dbReference type="RefSeq" id="WP_242283434.1">
    <property type="nucleotide sequence ID" value="NZ_JAKKSL010000001.1"/>
</dbReference>
<comment type="caution">
    <text evidence="1">The sequence shown here is derived from an EMBL/GenBank/DDBJ whole genome shotgun (WGS) entry which is preliminary data.</text>
</comment>
<reference evidence="1" key="1">
    <citation type="submission" date="2022-01" db="EMBL/GenBank/DDBJ databases">
        <title>Colwellia maritima, isolated from seawater.</title>
        <authorList>
            <person name="Kristyanto S."/>
            <person name="Jung J."/>
            <person name="Jeon C.O."/>
        </authorList>
    </citation>
    <scope>NUCLEOTIDE SEQUENCE</scope>
    <source>
        <strain evidence="1">MSW7</strain>
    </source>
</reference>
<sequence length="203" mass="22900">MCKLILKAHEVVCFPTIMSDKEVRNVVKNETGFSVRRLDNVTLISLTAVYRLMANNKTLPQLALYSGAEYMSVELFQSVILAMENKEAIRPYDFIATVGNAANFYLSKEFNIQGPNIFIGASHNTLLKASLLAETDMLQGHCQQAIIVIWQTDDKERRCHALLVEKVSDTDAALKTWHHFIGTPQELSVLEKEVQYPLLLNLS</sequence>
<organism evidence="1 2">
    <name type="scientific">Colwellia maritima</name>
    <dbReference type="NCBI Taxonomy" id="2912588"/>
    <lineage>
        <taxon>Bacteria</taxon>
        <taxon>Pseudomonadati</taxon>
        <taxon>Pseudomonadota</taxon>
        <taxon>Gammaproteobacteria</taxon>
        <taxon>Alteromonadales</taxon>
        <taxon>Colwelliaceae</taxon>
        <taxon>Colwellia</taxon>
    </lineage>
</organism>
<evidence type="ECO:0008006" key="3">
    <source>
        <dbReference type="Google" id="ProtNLM"/>
    </source>
</evidence>
<dbReference type="InterPro" id="IPR016039">
    <property type="entry name" value="Thiolase-like"/>
</dbReference>
<dbReference type="EMBL" id="JAKKSL010000001">
    <property type="protein sequence ID" value="MCI2282599.1"/>
    <property type="molecule type" value="Genomic_DNA"/>
</dbReference>
<evidence type="ECO:0000313" key="2">
    <source>
        <dbReference type="Proteomes" id="UP001139646"/>
    </source>
</evidence>
<gene>
    <name evidence="1" type="ORF">L3081_03270</name>
</gene>
<protein>
    <recommendedName>
        <fullName evidence="3">Beta-ketoacyl synthase N-terminal domain-containing protein</fullName>
    </recommendedName>
</protein>
<dbReference type="SUPFAM" id="SSF53901">
    <property type="entry name" value="Thiolase-like"/>
    <property type="match status" value="1"/>
</dbReference>
<name>A0ABS9WX94_9GAMM</name>
<accession>A0ABS9WX94</accession>
<proteinExistence type="predicted"/>
<evidence type="ECO:0000313" key="1">
    <source>
        <dbReference type="EMBL" id="MCI2282599.1"/>
    </source>
</evidence>
<keyword evidence="2" id="KW-1185">Reference proteome</keyword>
<dbReference type="Gene3D" id="3.40.47.10">
    <property type="match status" value="1"/>
</dbReference>